<dbReference type="GO" id="GO:0070038">
    <property type="term" value="F:rRNA (pseudouridine-N3-)-methyltransferase activity"/>
    <property type="evidence" value="ECO:0007669"/>
    <property type="project" value="UniProtKB-UniRule"/>
</dbReference>
<keyword evidence="5" id="KW-0698">rRNA processing</keyword>
<comment type="catalytic activity">
    <reaction evidence="5">
        <text>pseudouridine(1915) in 23S rRNA + S-adenosyl-L-methionine = N(3)-methylpseudouridine(1915) in 23S rRNA + S-adenosyl-L-homocysteine + H(+)</text>
        <dbReference type="Rhea" id="RHEA:42752"/>
        <dbReference type="Rhea" id="RHEA-COMP:10221"/>
        <dbReference type="Rhea" id="RHEA-COMP:10222"/>
        <dbReference type="ChEBI" id="CHEBI:15378"/>
        <dbReference type="ChEBI" id="CHEBI:57856"/>
        <dbReference type="ChEBI" id="CHEBI:59789"/>
        <dbReference type="ChEBI" id="CHEBI:65314"/>
        <dbReference type="ChEBI" id="CHEBI:74486"/>
        <dbReference type="EC" id="2.1.1.177"/>
    </reaction>
</comment>
<evidence type="ECO:0000256" key="3">
    <source>
        <dbReference type="ARBA" id="ARBA00022691"/>
    </source>
</evidence>
<dbReference type="GO" id="GO:0005737">
    <property type="term" value="C:cytoplasm"/>
    <property type="evidence" value="ECO:0007669"/>
    <property type="project" value="UniProtKB-SubCell"/>
</dbReference>
<comment type="function">
    <text evidence="5">Specifically methylates the pseudouridine at position 1915 (m3Psi1915) in 23S rRNA.</text>
</comment>
<reference evidence="6" key="1">
    <citation type="journal article" date="2020" name="mSystems">
        <title>Genome- and Community-Level Interaction Insights into Carbon Utilization and Element Cycling Functions of Hydrothermarchaeota in Hydrothermal Sediment.</title>
        <authorList>
            <person name="Zhou Z."/>
            <person name="Liu Y."/>
            <person name="Xu W."/>
            <person name="Pan J."/>
            <person name="Luo Z.H."/>
            <person name="Li M."/>
        </authorList>
    </citation>
    <scope>NUCLEOTIDE SEQUENCE [LARGE SCALE GENOMIC DNA]</scope>
    <source>
        <strain evidence="6">SpSt-464</strain>
    </source>
</reference>
<evidence type="ECO:0000256" key="5">
    <source>
        <dbReference type="HAMAP-Rule" id="MF_00658"/>
    </source>
</evidence>
<keyword evidence="2 5" id="KW-0808">Transferase</keyword>
<dbReference type="SUPFAM" id="SSF75217">
    <property type="entry name" value="alpha/beta knot"/>
    <property type="match status" value="1"/>
</dbReference>
<comment type="subunit">
    <text evidence="5">Homodimer.</text>
</comment>
<dbReference type="EMBL" id="DSTT01000003">
    <property type="protein sequence ID" value="HFK23627.1"/>
    <property type="molecule type" value="Genomic_DNA"/>
</dbReference>
<dbReference type="PANTHER" id="PTHR33603">
    <property type="entry name" value="METHYLTRANSFERASE"/>
    <property type="match status" value="1"/>
</dbReference>
<gene>
    <name evidence="5" type="primary">rlmH</name>
    <name evidence="6" type="ORF">ENS15_03125</name>
</gene>
<keyword evidence="1 5" id="KW-0489">Methyltransferase</keyword>
<dbReference type="Pfam" id="PF02590">
    <property type="entry name" value="SPOUT_MTase"/>
    <property type="match status" value="1"/>
</dbReference>
<accession>A0A7C3J661</accession>
<evidence type="ECO:0000256" key="4">
    <source>
        <dbReference type="ARBA" id="ARBA00038303"/>
    </source>
</evidence>
<dbReference type="PANTHER" id="PTHR33603:SF1">
    <property type="entry name" value="RIBOSOMAL RNA LARGE SUBUNIT METHYLTRANSFERASE H"/>
    <property type="match status" value="1"/>
</dbReference>
<evidence type="ECO:0000256" key="1">
    <source>
        <dbReference type="ARBA" id="ARBA00022603"/>
    </source>
</evidence>
<feature type="binding site" evidence="5">
    <location>
        <position position="90"/>
    </location>
    <ligand>
        <name>S-adenosyl-L-methionine</name>
        <dbReference type="ChEBI" id="CHEBI:59789"/>
    </ligand>
</feature>
<dbReference type="InterPro" id="IPR029026">
    <property type="entry name" value="tRNA_m1G_MTases_N"/>
</dbReference>
<protein>
    <recommendedName>
        <fullName evidence="5">Ribosomal RNA large subunit methyltransferase H</fullName>
        <ecNumber evidence="5">2.1.1.177</ecNumber>
    </recommendedName>
    <alternativeName>
        <fullName evidence="5">23S rRNA (pseudouridine1915-N3)-methyltransferase</fullName>
    </alternativeName>
    <alternativeName>
        <fullName evidence="5">23S rRNA m3Psi1915 methyltransferase</fullName>
    </alternativeName>
    <alternativeName>
        <fullName evidence="5">rRNA (pseudouridine-N3-)-methyltransferase RlmH</fullName>
    </alternativeName>
</protein>
<dbReference type="AlphaFoldDB" id="A0A7C3J661"/>
<comment type="similarity">
    <text evidence="4 5">Belongs to the RNA methyltransferase RlmH family.</text>
</comment>
<keyword evidence="5" id="KW-0963">Cytoplasm</keyword>
<sequence>MKNFSKGQKRREYSKECTMGITVLTVGKNKKDCFSEIFYDYYERIKKYRNIEIKYIKDYGEFKDDKESIIEKESKNIIENFEKNSYKVLLAKDGKMVDSISFSKLLEKENISFIIGGVFGVNGKVYESADFVLSLSKMTFPHRIARIVLLEQIYRGLTILNKEKYHK</sequence>
<comment type="subcellular location">
    <subcellularLocation>
        <location evidence="5">Cytoplasm</location>
    </subcellularLocation>
</comment>
<dbReference type="EC" id="2.1.1.177" evidence="5"/>
<evidence type="ECO:0000256" key="2">
    <source>
        <dbReference type="ARBA" id="ARBA00022679"/>
    </source>
</evidence>
<name>A0A7C3J661_UNCW3</name>
<dbReference type="HAMAP" id="MF_00658">
    <property type="entry name" value="23SrRNA_methyltr_H"/>
    <property type="match status" value="1"/>
</dbReference>
<keyword evidence="3 5" id="KW-0949">S-adenosyl-L-methionine</keyword>
<dbReference type="InterPro" id="IPR003742">
    <property type="entry name" value="RlmH-like"/>
</dbReference>
<dbReference type="InterPro" id="IPR029028">
    <property type="entry name" value="Alpha/beta_knot_MTases"/>
</dbReference>
<evidence type="ECO:0000313" key="6">
    <source>
        <dbReference type="EMBL" id="HFK23627.1"/>
    </source>
</evidence>
<dbReference type="PIRSF" id="PIRSF004505">
    <property type="entry name" value="MT_bac"/>
    <property type="match status" value="1"/>
</dbReference>
<proteinExistence type="inferred from homology"/>
<dbReference type="CDD" id="cd18081">
    <property type="entry name" value="RlmH-like"/>
    <property type="match status" value="1"/>
</dbReference>
<dbReference type="Gene3D" id="3.40.1280.10">
    <property type="match status" value="1"/>
</dbReference>
<feature type="binding site" evidence="5">
    <location>
        <position position="116"/>
    </location>
    <ligand>
        <name>S-adenosyl-L-methionine</name>
        <dbReference type="ChEBI" id="CHEBI:59789"/>
    </ligand>
</feature>
<organism evidence="6">
    <name type="scientific">candidate division WOR-3 bacterium</name>
    <dbReference type="NCBI Taxonomy" id="2052148"/>
    <lineage>
        <taxon>Bacteria</taxon>
        <taxon>Bacteria division WOR-3</taxon>
    </lineage>
</organism>
<comment type="caution">
    <text evidence="6">The sequence shown here is derived from an EMBL/GenBank/DDBJ whole genome shotgun (WGS) entry which is preliminary data.</text>
</comment>
<feature type="binding site" evidence="5">
    <location>
        <begin position="135"/>
        <end position="140"/>
    </location>
    <ligand>
        <name>S-adenosyl-L-methionine</name>
        <dbReference type="ChEBI" id="CHEBI:59789"/>
    </ligand>
</feature>